<name>A0A0D0TP64_PSEFL</name>
<reference evidence="1 2" key="1">
    <citation type="submission" date="2015-01" db="EMBL/GenBank/DDBJ databases">
        <title>Genome sequence of the beneficial rhizobacterium Pseudomonas fluorescens 2-79.</title>
        <authorList>
            <person name="Thuermer A."/>
            <person name="Daniel R."/>
        </authorList>
    </citation>
    <scope>NUCLEOTIDE SEQUENCE [LARGE SCALE GENOMIC DNA]</scope>
    <source>
        <strain evidence="1 2">2-79</strain>
    </source>
</reference>
<proteinExistence type="predicted"/>
<evidence type="ECO:0000313" key="1">
    <source>
        <dbReference type="EMBL" id="KIR22665.1"/>
    </source>
</evidence>
<organism evidence="1 2">
    <name type="scientific">Pseudomonas fluorescens</name>
    <dbReference type="NCBI Taxonomy" id="294"/>
    <lineage>
        <taxon>Bacteria</taxon>
        <taxon>Pseudomonadati</taxon>
        <taxon>Pseudomonadota</taxon>
        <taxon>Gammaproteobacteria</taxon>
        <taxon>Pseudomonadales</taxon>
        <taxon>Pseudomonadaceae</taxon>
        <taxon>Pseudomonas</taxon>
    </lineage>
</organism>
<sequence length="198" mass="22558">MQLDFIVNPAHIKQFTICFLSHKIACCIHARAGGAVDFRHKPASRLGRTISVAVSDPRSGQIKFCDNIVRDRLHPLIKHVTTRSQDRPANWRRLAVAGMDLMADRVNRCFSRPIKIEQTRTPARQLKSYVRGKCFSSRQQRHRFSAPLEATGKHQAPHRRGTLHGINGLTLDQLDYRMSLERGGCRSDYNTRAYANGR</sequence>
<protein>
    <submittedName>
        <fullName evidence="1">Uncharacterized protein</fullName>
    </submittedName>
</protein>
<evidence type="ECO:0000313" key="2">
    <source>
        <dbReference type="Proteomes" id="UP000032210"/>
    </source>
</evidence>
<dbReference type="AlphaFoldDB" id="A0A0D0TP64"/>
<comment type="caution">
    <text evidence="1">The sequence shown here is derived from an EMBL/GenBank/DDBJ whole genome shotgun (WGS) entry which is preliminary data.</text>
</comment>
<dbReference type="AntiFam" id="ANF00178">
    <property type="entry name" value="Shadow ORF (opposite dhbF)"/>
</dbReference>
<dbReference type="Proteomes" id="UP000032210">
    <property type="component" value="Unassembled WGS sequence"/>
</dbReference>
<dbReference type="EMBL" id="JXCQ01000012">
    <property type="protein sequence ID" value="KIR22665.1"/>
    <property type="molecule type" value="Genomic_DNA"/>
</dbReference>
<gene>
    <name evidence="1" type="ORF">PFLU3_17890</name>
</gene>
<accession>A0A0D0TP64</accession>